<keyword evidence="3" id="KW-1185">Reference proteome</keyword>
<comment type="caution">
    <text evidence="2">The sequence shown here is derived from an EMBL/GenBank/DDBJ whole genome shotgun (WGS) entry which is preliminary data.</text>
</comment>
<evidence type="ECO:0000313" key="2">
    <source>
        <dbReference type="EMBL" id="RKD97084.1"/>
    </source>
</evidence>
<dbReference type="Pfam" id="PF19121">
    <property type="entry name" value="DUF5805"/>
    <property type="match status" value="1"/>
</dbReference>
<dbReference type="AlphaFoldDB" id="A0A419WNV6"/>
<accession>A0A419WNV6</accession>
<protein>
    <submittedName>
        <fullName evidence="2">Uncharacterized protein</fullName>
    </submittedName>
</protein>
<dbReference type="Proteomes" id="UP000283805">
    <property type="component" value="Unassembled WGS sequence"/>
</dbReference>
<evidence type="ECO:0000256" key="1">
    <source>
        <dbReference type="SAM" id="MobiDB-lite"/>
    </source>
</evidence>
<reference evidence="2 3" key="1">
    <citation type="submission" date="2018-09" db="EMBL/GenBank/DDBJ databases">
        <title>Genomic Encyclopedia of Archaeal and Bacterial Type Strains, Phase II (KMG-II): from individual species to whole genera.</title>
        <authorList>
            <person name="Goeker M."/>
        </authorList>
    </citation>
    <scope>NUCLEOTIDE SEQUENCE [LARGE SCALE GENOMIC DNA]</scope>
    <source>
        <strain evidence="2 3">DSM 13151</strain>
    </source>
</reference>
<proteinExistence type="predicted"/>
<organism evidence="2 3">
    <name type="scientific">Halopiger aswanensis</name>
    <dbReference type="NCBI Taxonomy" id="148449"/>
    <lineage>
        <taxon>Archaea</taxon>
        <taxon>Methanobacteriati</taxon>
        <taxon>Methanobacteriota</taxon>
        <taxon>Stenosarchaea group</taxon>
        <taxon>Halobacteria</taxon>
        <taxon>Halobacteriales</taxon>
        <taxon>Natrialbaceae</taxon>
        <taxon>Halopiger</taxon>
    </lineage>
</organism>
<dbReference type="InterPro" id="IPR043828">
    <property type="entry name" value="DUF5805"/>
</dbReference>
<name>A0A419WNV6_9EURY</name>
<dbReference type="EMBL" id="RAPO01000001">
    <property type="protein sequence ID" value="RKD97084.1"/>
    <property type="molecule type" value="Genomic_DNA"/>
</dbReference>
<feature type="region of interest" description="Disordered" evidence="1">
    <location>
        <begin position="46"/>
        <end position="71"/>
    </location>
</feature>
<dbReference type="OrthoDB" id="210343at2157"/>
<evidence type="ECO:0000313" key="3">
    <source>
        <dbReference type="Proteomes" id="UP000283805"/>
    </source>
</evidence>
<dbReference type="RefSeq" id="WP_120242663.1">
    <property type="nucleotide sequence ID" value="NZ_RAPO01000001.1"/>
</dbReference>
<gene>
    <name evidence="2" type="ORF">ATJ93_0065</name>
</gene>
<sequence>MTDDERVAVKTYVPRYQKETWEDHADDLEMSQSEFVRTMVQAGRSDFDVPSSGGDWDGKQSAADADAETTDAAGEDFADRILEVLQREGVHDWDELVDALIDDVEDDLDAALQQLQDENEVRYSGREGGYVVVDDE</sequence>